<dbReference type="Gene3D" id="3.30.450.90">
    <property type="match status" value="1"/>
</dbReference>
<dbReference type="InterPro" id="IPR050921">
    <property type="entry name" value="T4SS_GSP_E_ATPase"/>
</dbReference>
<evidence type="ECO:0000313" key="5">
    <source>
        <dbReference type="Proteomes" id="UP001165423"/>
    </source>
</evidence>
<feature type="region of interest" description="Disordered" evidence="2">
    <location>
        <begin position="354"/>
        <end position="411"/>
    </location>
</feature>
<sequence length="411" mass="44690">MNTPLHDSLRQMVDAKASDLFFSVGAPPALKIDGILAPLDAPPLTADVINALAMQAMNERQQREFEDTMEMNLAIDMADAGRVRVNLYRQRGNPAIAVRYITSQIPTLEQLNLPPVLDDLALAPRGLVLVVGAAGAGKSTTLASLIDHLNTQHAVHILTVEDPIEYIHTHKKSIVDQREVGLDTRSYANALRNTMREAPDVLMIGEIRDQETMQAAIAYAETGHLCLATLHANSASQTLDRIINFFPDSTHHQLFVDLSLNLKAVISQRLLRGVDGRRLPAVEILLWSPFVAELIEKGEIAAIRDAMKQSFELGMLTFDESIYRLYAAGRISYDEAMDNADSRTDLGLRIRLEGPHPPGGDRDELAGARVDGLDAEGRPEPAEEATGYKSAFGATAASPTGEAAPAAKPIP</sequence>
<evidence type="ECO:0000259" key="3">
    <source>
        <dbReference type="PROSITE" id="PS00662"/>
    </source>
</evidence>
<dbReference type="PROSITE" id="PS00662">
    <property type="entry name" value="T2SP_E"/>
    <property type="match status" value="1"/>
</dbReference>
<comment type="similarity">
    <text evidence="1">Belongs to the GSP E family.</text>
</comment>
<dbReference type="Gene3D" id="3.40.50.300">
    <property type="entry name" value="P-loop containing nucleotide triphosphate hydrolases"/>
    <property type="match status" value="1"/>
</dbReference>
<accession>A0ABT0A6C1</accession>
<dbReference type="PANTHER" id="PTHR30486">
    <property type="entry name" value="TWITCHING MOTILITY PROTEIN PILT"/>
    <property type="match status" value="1"/>
</dbReference>
<keyword evidence="5" id="KW-1185">Reference proteome</keyword>
<comment type="caution">
    <text evidence="4">The sequence shown here is derived from an EMBL/GenBank/DDBJ whole genome shotgun (WGS) entry which is preliminary data.</text>
</comment>
<organism evidence="4 5">
    <name type="scientific">Cognatiluteimonas sedimenti</name>
    <dbReference type="NCBI Taxonomy" id="2927791"/>
    <lineage>
        <taxon>Bacteria</taxon>
        <taxon>Pseudomonadati</taxon>
        <taxon>Pseudomonadota</taxon>
        <taxon>Gammaproteobacteria</taxon>
        <taxon>Lysobacterales</taxon>
        <taxon>Lysobacteraceae</taxon>
        <taxon>Cognatiluteimonas</taxon>
    </lineage>
</organism>
<evidence type="ECO:0000313" key="4">
    <source>
        <dbReference type="EMBL" id="MCJ0826490.1"/>
    </source>
</evidence>
<dbReference type="NCBIfam" id="TIGR01420">
    <property type="entry name" value="pilT_fam"/>
    <property type="match status" value="1"/>
</dbReference>
<dbReference type="CDD" id="cd01131">
    <property type="entry name" value="PilT"/>
    <property type="match status" value="1"/>
</dbReference>
<protein>
    <submittedName>
        <fullName evidence="4">PilT/PilU family type 4a pilus ATPase</fullName>
    </submittedName>
</protein>
<dbReference type="InterPro" id="IPR027417">
    <property type="entry name" value="P-loop_NTPase"/>
</dbReference>
<feature type="compositionally biased region" description="Basic and acidic residues" evidence="2">
    <location>
        <begin position="354"/>
        <end position="381"/>
    </location>
</feature>
<dbReference type="InterPro" id="IPR001482">
    <property type="entry name" value="T2SS/T4SS_dom"/>
</dbReference>
<feature type="compositionally biased region" description="Low complexity" evidence="2">
    <location>
        <begin position="393"/>
        <end position="411"/>
    </location>
</feature>
<dbReference type="InterPro" id="IPR006321">
    <property type="entry name" value="PilT/PilU"/>
</dbReference>
<gene>
    <name evidence="4" type="ORF">MQC88_11100</name>
</gene>
<dbReference type="SUPFAM" id="SSF52540">
    <property type="entry name" value="P-loop containing nucleoside triphosphate hydrolases"/>
    <property type="match status" value="1"/>
</dbReference>
<name>A0ABT0A6C1_9GAMM</name>
<reference evidence="4 5" key="1">
    <citation type="submission" date="2022-03" db="EMBL/GenBank/DDBJ databases">
        <title>Luteimonas soily sp. nov., a novel bacterium isolated from the soil.</title>
        <authorList>
            <person name="Zhang X."/>
        </authorList>
    </citation>
    <scope>NUCLEOTIDE SEQUENCE [LARGE SCALE GENOMIC DNA]</scope>
    <source>
        <strain evidence="4 5">50</strain>
    </source>
</reference>
<feature type="domain" description="Bacterial type II secretion system protein E" evidence="3">
    <location>
        <begin position="195"/>
        <end position="209"/>
    </location>
</feature>
<dbReference type="Proteomes" id="UP001165423">
    <property type="component" value="Unassembled WGS sequence"/>
</dbReference>
<dbReference type="Pfam" id="PF00437">
    <property type="entry name" value="T2SSE"/>
    <property type="match status" value="1"/>
</dbReference>
<dbReference type="EMBL" id="JALGCL010000004">
    <property type="protein sequence ID" value="MCJ0826490.1"/>
    <property type="molecule type" value="Genomic_DNA"/>
</dbReference>
<evidence type="ECO:0000256" key="2">
    <source>
        <dbReference type="SAM" id="MobiDB-lite"/>
    </source>
</evidence>
<proteinExistence type="inferred from homology"/>
<evidence type="ECO:0000256" key="1">
    <source>
        <dbReference type="ARBA" id="ARBA00006611"/>
    </source>
</evidence>
<dbReference type="PANTHER" id="PTHR30486:SF12">
    <property type="entry name" value="TYPE IV PILUS ATPASE PILU"/>
    <property type="match status" value="1"/>
</dbReference>